<reference evidence="2 3" key="1">
    <citation type="submission" date="2021-04" db="EMBL/GenBank/DDBJ databases">
        <authorList>
            <person name="Bliznina A."/>
        </authorList>
    </citation>
    <scope>NUCLEOTIDE SEQUENCE [LARGE SCALE GENOMIC DNA]</scope>
</reference>
<feature type="compositionally biased region" description="Acidic residues" evidence="1">
    <location>
        <begin position="296"/>
        <end position="311"/>
    </location>
</feature>
<feature type="region of interest" description="Disordered" evidence="1">
    <location>
        <begin position="236"/>
        <end position="342"/>
    </location>
</feature>
<evidence type="ECO:0000313" key="3">
    <source>
        <dbReference type="Proteomes" id="UP001158576"/>
    </source>
</evidence>
<evidence type="ECO:0000313" key="2">
    <source>
        <dbReference type="EMBL" id="CAG5113955.1"/>
    </source>
</evidence>
<feature type="compositionally biased region" description="Polar residues" evidence="1">
    <location>
        <begin position="267"/>
        <end position="284"/>
    </location>
</feature>
<evidence type="ECO:0000256" key="1">
    <source>
        <dbReference type="SAM" id="MobiDB-lite"/>
    </source>
</evidence>
<sequence length="362" mass="41528">MTSFDFAALHRSLPIVDIDSQVRFEVDKFILDHLFGPETNNSNEAEIVISEVEEDEEDEGIEEDEEDDEEEARLSGDEYEESEEGIACAHRDILQRAMAQHGVITNPGQGIWGSQMVELFAIVKRLIKYEEDIMDRAMEMLKEGIVIPWNLEIEELPYTHKDLFFLHQKCLSEHEGDDDDLRDIRDLLWMPIRDFDESKEELLAKDDKFKEIWQEHIKMLSESESTTDNEKKRLRELEIPSLAIPAELDDDDELLSDEDEEEKEPQAAQTPPASQSLSQVSWNYWNDWDSRLGNETSDESTVEFQETDDDATPPLSPPLFSSTQDDLLAQDRGQVPASDAPIDVSQLSLEGVLYDMVDKSCP</sequence>
<protein>
    <submittedName>
        <fullName evidence="2">Oidioi.mRNA.OKI2018_I69.chr2.g8044.t2.cds</fullName>
    </submittedName>
</protein>
<dbReference type="Proteomes" id="UP001158576">
    <property type="component" value="Chromosome 2"/>
</dbReference>
<accession>A0ABN7TAC3</accession>
<gene>
    <name evidence="2" type="ORF">OKIOD_LOCUS16809</name>
</gene>
<feature type="region of interest" description="Disordered" evidence="1">
    <location>
        <begin position="52"/>
        <end position="82"/>
    </location>
</feature>
<name>A0ABN7TAC3_OIKDI</name>
<organism evidence="2 3">
    <name type="scientific">Oikopleura dioica</name>
    <name type="common">Tunicate</name>
    <dbReference type="NCBI Taxonomy" id="34765"/>
    <lineage>
        <taxon>Eukaryota</taxon>
        <taxon>Metazoa</taxon>
        <taxon>Chordata</taxon>
        <taxon>Tunicata</taxon>
        <taxon>Appendicularia</taxon>
        <taxon>Copelata</taxon>
        <taxon>Oikopleuridae</taxon>
        <taxon>Oikopleura</taxon>
    </lineage>
</organism>
<keyword evidence="3" id="KW-1185">Reference proteome</keyword>
<proteinExistence type="predicted"/>
<dbReference type="EMBL" id="OU015567">
    <property type="protein sequence ID" value="CAG5113955.1"/>
    <property type="molecule type" value="Genomic_DNA"/>
</dbReference>
<feature type="compositionally biased region" description="Acidic residues" evidence="1">
    <location>
        <begin position="247"/>
        <end position="263"/>
    </location>
</feature>